<comment type="caution">
    <text evidence="7">The sequence shown here is derived from an EMBL/GenBank/DDBJ whole genome shotgun (WGS) entry which is preliminary data.</text>
</comment>
<dbReference type="AlphaFoldDB" id="A0A0L0BP66"/>
<keyword evidence="3" id="KW-0378">Hydrolase</keyword>
<evidence type="ECO:0000256" key="4">
    <source>
        <dbReference type="ARBA" id="ARBA00022807"/>
    </source>
</evidence>
<dbReference type="EMBL" id="JRES01001671">
    <property type="protein sequence ID" value="KNC21014.1"/>
    <property type="molecule type" value="Genomic_DNA"/>
</dbReference>
<reference evidence="7 8" key="1">
    <citation type="journal article" date="2015" name="Nat. Commun.">
        <title>Lucilia cuprina genome unlocks parasitic fly biology to underpin future interventions.</title>
        <authorList>
            <person name="Anstead C.A."/>
            <person name="Korhonen P.K."/>
            <person name="Young N.D."/>
            <person name="Hall R.S."/>
            <person name="Jex A.R."/>
            <person name="Murali S.C."/>
            <person name="Hughes D.S."/>
            <person name="Lee S.F."/>
            <person name="Perry T."/>
            <person name="Stroehlein A.J."/>
            <person name="Ansell B.R."/>
            <person name="Breugelmans B."/>
            <person name="Hofmann A."/>
            <person name="Qu J."/>
            <person name="Dugan S."/>
            <person name="Lee S.L."/>
            <person name="Chao H."/>
            <person name="Dinh H."/>
            <person name="Han Y."/>
            <person name="Doddapaneni H.V."/>
            <person name="Worley K.C."/>
            <person name="Muzny D.M."/>
            <person name="Ioannidis P."/>
            <person name="Waterhouse R.M."/>
            <person name="Zdobnov E.M."/>
            <person name="James P.J."/>
            <person name="Bagnall N.H."/>
            <person name="Kotze A.C."/>
            <person name="Gibbs R.A."/>
            <person name="Richards S."/>
            <person name="Batterham P."/>
            <person name="Gasser R.B."/>
        </authorList>
    </citation>
    <scope>NUCLEOTIDE SEQUENCE [LARGE SCALE GENOMIC DNA]</scope>
    <source>
        <strain evidence="7 8">LS</strain>
        <tissue evidence="7">Full body</tissue>
    </source>
</reference>
<dbReference type="Proteomes" id="UP000037069">
    <property type="component" value="Unassembled WGS sequence"/>
</dbReference>
<evidence type="ECO:0000256" key="5">
    <source>
        <dbReference type="SAM" id="MobiDB-lite"/>
    </source>
</evidence>
<dbReference type="Pfam" id="PF02902">
    <property type="entry name" value="Peptidase_C48"/>
    <property type="match status" value="1"/>
</dbReference>
<dbReference type="PANTHER" id="PTHR46915:SF2">
    <property type="entry name" value="UBIQUITIN-LIKE PROTEASE 4"/>
    <property type="match status" value="1"/>
</dbReference>
<organism evidence="7 8">
    <name type="scientific">Lucilia cuprina</name>
    <name type="common">Green bottle fly</name>
    <name type="synonym">Australian sheep blowfly</name>
    <dbReference type="NCBI Taxonomy" id="7375"/>
    <lineage>
        <taxon>Eukaryota</taxon>
        <taxon>Metazoa</taxon>
        <taxon>Ecdysozoa</taxon>
        <taxon>Arthropoda</taxon>
        <taxon>Hexapoda</taxon>
        <taxon>Insecta</taxon>
        <taxon>Pterygota</taxon>
        <taxon>Neoptera</taxon>
        <taxon>Endopterygota</taxon>
        <taxon>Diptera</taxon>
        <taxon>Brachycera</taxon>
        <taxon>Muscomorpha</taxon>
        <taxon>Oestroidea</taxon>
        <taxon>Calliphoridae</taxon>
        <taxon>Luciliinae</taxon>
        <taxon>Lucilia</taxon>
    </lineage>
</organism>
<accession>A0A0L0BP66</accession>
<feature type="region of interest" description="Disordered" evidence="5">
    <location>
        <begin position="1"/>
        <end position="51"/>
    </location>
</feature>
<dbReference type="GO" id="GO:0016926">
    <property type="term" value="P:protein desumoylation"/>
    <property type="evidence" value="ECO:0007669"/>
    <property type="project" value="UniProtKB-ARBA"/>
</dbReference>
<gene>
    <name evidence="7" type="ORF">FF38_05540</name>
</gene>
<sequence length="355" mass="40518">SLLSSTRTPIGRNPLLRNNASPTKEKFHVISSNSTSPLGSSTGTDLGDDEKSEILGTPILKTRFAHRVIENKPKASLKPSQLTPRKRVVINMDLVDVVDPSKRDIEVLKSEGFHAFKYEFNDKKNMTIHLEDIGRLNPNIYLNDALIWFFMKLSLEKCMTANKELSNDVCVLDTFFYSTVRSGIVPQWIKRLDILQKHVVFMPINENHHWSLAVIFGLNEVAFQVKQFGSSSVRPKLLILDSLGSASGRSFNRKVITVIKNVFEVHGLPSIPPKNFLTFRTDNPCQDNMTDCGVYLLHYTNVIMSQLKMFLDSIEEFEGTKLEMGEFWKPEEISEYRLKMKNQLKEMGNTYPQVD</sequence>
<keyword evidence="4" id="KW-0788">Thiol protease</keyword>
<dbReference type="PROSITE" id="PS50600">
    <property type="entry name" value="ULP_PROTEASE"/>
    <property type="match status" value="1"/>
</dbReference>
<protein>
    <recommendedName>
        <fullName evidence="6">Ubiquitin-like protease family profile domain-containing protein</fullName>
    </recommendedName>
</protein>
<dbReference type="GO" id="GO:0008234">
    <property type="term" value="F:cysteine-type peptidase activity"/>
    <property type="evidence" value="ECO:0007669"/>
    <property type="project" value="UniProtKB-KW"/>
</dbReference>
<comment type="similarity">
    <text evidence="1">Belongs to the peptidase C48 family.</text>
</comment>
<dbReference type="STRING" id="7375.A0A0L0BP66"/>
<evidence type="ECO:0000256" key="1">
    <source>
        <dbReference type="ARBA" id="ARBA00005234"/>
    </source>
</evidence>
<evidence type="ECO:0000256" key="2">
    <source>
        <dbReference type="ARBA" id="ARBA00022670"/>
    </source>
</evidence>
<dbReference type="GO" id="GO:0006508">
    <property type="term" value="P:proteolysis"/>
    <property type="evidence" value="ECO:0007669"/>
    <property type="project" value="UniProtKB-KW"/>
</dbReference>
<name>A0A0L0BP66_LUCCU</name>
<dbReference type="InterPro" id="IPR038765">
    <property type="entry name" value="Papain-like_cys_pep_sf"/>
</dbReference>
<feature type="non-terminal residue" evidence="7">
    <location>
        <position position="1"/>
    </location>
</feature>
<evidence type="ECO:0000259" key="6">
    <source>
        <dbReference type="PROSITE" id="PS50600"/>
    </source>
</evidence>
<evidence type="ECO:0000256" key="3">
    <source>
        <dbReference type="ARBA" id="ARBA00022801"/>
    </source>
</evidence>
<proteinExistence type="inferred from homology"/>
<evidence type="ECO:0000313" key="8">
    <source>
        <dbReference type="Proteomes" id="UP000037069"/>
    </source>
</evidence>
<dbReference type="InterPro" id="IPR003653">
    <property type="entry name" value="Peptidase_C48_C"/>
</dbReference>
<keyword evidence="2" id="KW-0645">Protease</keyword>
<feature type="domain" description="Ubiquitin-like protease family profile" evidence="6">
    <location>
        <begin position="126"/>
        <end position="303"/>
    </location>
</feature>
<dbReference type="SUPFAM" id="SSF54001">
    <property type="entry name" value="Cysteine proteinases"/>
    <property type="match status" value="1"/>
</dbReference>
<feature type="compositionally biased region" description="Low complexity" evidence="5">
    <location>
        <begin position="31"/>
        <end position="45"/>
    </location>
</feature>
<dbReference type="Gene3D" id="3.40.395.10">
    <property type="entry name" value="Adenoviral Proteinase, Chain A"/>
    <property type="match status" value="1"/>
</dbReference>
<feature type="non-terminal residue" evidence="7">
    <location>
        <position position="355"/>
    </location>
</feature>
<evidence type="ECO:0000313" key="7">
    <source>
        <dbReference type="EMBL" id="KNC21014.1"/>
    </source>
</evidence>
<dbReference type="PANTHER" id="PTHR46915">
    <property type="entry name" value="UBIQUITIN-LIKE PROTEASE 4-RELATED"/>
    <property type="match status" value="1"/>
</dbReference>
<keyword evidence="8" id="KW-1185">Reference proteome</keyword>